<dbReference type="Proteomes" id="UP000805193">
    <property type="component" value="Unassembled WGS sequence"/>
</dbReference>
<sequence length="142" mass="15997">MITTHSSVGGPQLPGKIYQAGHWAGQHYVDVLGFRLPPLFPDDALQAVLEPYGKTFGVSHTTYKYRPALYTATRVVRIEKKNAVPNFINVAGHRVMCEAYSFESSLSSPNPPLKRTIRRNDLHPRNRRTQGLPLDLRFSVPK</sequence>
<evidence type="ECO:0000313" key="2">
    <source>
        <dbReference type="Proteomes" id="UP000805193"/>
    </source>
</evidence>
<protein>
    <submittedName>
        <fullName evidence="1">Uncharacterized protein</fullName>
    </submittedName>
</protein>
<comment type="caution">
    <text evidence="1">The sequence shown here is derived from an EMBL/GenBank/DDBJ whole genome shotgun (WGS) entry which is preliminary data.</text>
</comment>
<organism evidence="1 2">
    <name type="scientific">Ixodes persulcatus</name>
    <name type="common">Taiga tick</name>
    <dbReference type="NCBI Taxonomy" id="34615"/>
    <lineage>
        <taxon>Eukaryota</taxon>
        <taxon>Metazoa</taxon>
        <taxon>Ecdysozoa</taxon>
        <taxon>Arthropoda</taxon>
        <taxon>Chelicerata</taxon>
        <taxon>Arachnida</taxon>
        <taxon>Acari</taxon>
        <taxon>Parasitiformes</taxon>
        <taxon>Ixodida</taxon>
        <taxon>Ixodoidea</taxon>
        <taxon>Ixodidae</taxon>
        <taxon>Ixodinae</taxon>
        <taxon>Ixodes</taxon>
    </lineage>
</organism>
<proteinExistence type="predicted"/>
<evidence type="ECO:0000313" key="1">
    <source>
        <dbReference type="EMBL" id="KAG0426043.1"/>
    </source>
</evidence>
<reference evidence="1 2" key="1">
    <citation type="journal article" date="2020" name="Cell">
        <title>Large-Scale Comparative Analyses of Tick Genomes Elucidate Their Genetic Diversity and Vector Capacities.</title>
        <authorList>
            <consortium name="Tick Genome and Microbiome Consortium (TIGMIC)"/>
            <person name="Jia N."/>
            <person name="Wang J."/>
            <person name="Shi W."/>
            <person name="Du L."/>
            <person name="Sun Y."/>
            <person name="Zhan W."/>
            <person name="Jiang J.F."/>
            <person name="Wang Q."/>
            <person name="Zhang B."/>
            <person name="Ji P."/>
            <person name="Bell-Sakyi L."/>
            <person name="Cui X.M."/>
            <person name="Yuan T.T."/>
            <person name="Jiang B.G."/>
            <person name="Yang W.F."/>
            <person name="Lam T.T."/>
            <person name="Chang Q.C."/>
            <person name="Ding S.J."/>
            <person name="Wang X.J."/>
            <person name="Zhu J.G."/>
            <person name="Ruan X.D."/>
            <person name="Zhao L."/>
            <person name="Wei J.T."/>
            <person name="Ye R.Z."/>
            <person name="Que T.C."/>
            <person name="Du C.H."/>
            <person name="Zhou Y.H."/>
            <person name="Cheng J.X."/>
            <person name="Dai P.F."/>
            <person name="Guo W.B."/>
            <person name="Han X.H."/>
            <person name="Huang E.J."/>
            <person name="Li L.F."/>
            <person name="Wei W."/>
            <person name="Gao Y.C."/>
            <person name="Liu J.Z."/>
            <person name="Shao H.Z."/>
            <person name="Wang X."/>
            <person name="Wang C.C."/>
            <person name="Yang T.C."/>
            <person name="Huo Q.B."/>
            <person name="Li W."/>
            <person name="Chen H.Y."/>
            <person name="Chen S.E."/>
            <person name="Zhou L.G."/>
            <person name="Ni X.B."/>
            <person name="Tian J.H."/>
            <person name="Sheng Y."/>
            <person name="Liu T."/>
            <person name="Pan Y.S."/>
            <person name="Xia L.Y."/>
            <person name="Li J."/>
            <person name="Zhao F."/>
            <person name="Cao W.C."/>
        </authorList>
    </citation>
    <scope>NUCLEOTIDE SEQUENCE [LARGE SCALE GENOMIC DNA]</scope>
    <source>
        <strain evidence="1">Iper-2018</strain>
    </source>
</reference>
<name>A0AC60PY14_IXOPE</name>
<dbReference type="EMBL" id="JABSTQ010009774">
    <property type="protein sequence ID" value="KAG0426043.1"/>
    <property type="molecule type" value="Genomic_DNA"/>
</dbReference>
<keyword evidence="2" id="KW-1185">Reference proteome</keyword>
<gene>
    <name evidence="1" type="ORF">HPB47_026821</name>
</gene>
<accession>A0AC60PY14</accession>